<organism evidence="6 7">
    <name type="scientific">Lactobacillus iners</name>
    <dbReference type="NCBI Taxonomy" id="147802"/>
    <lineage>
        <taxon>Bacteria</taxon>
        <taxon>Bacillati</taxon>
        <taxon>Bacillota</taxon>
        <taxon>Bacilli</taxon>
        <taxon>Lactobacillales</taxon>
        <taxon>Lactobacillaceae</taxon>
        <taxon>Lactobacillus</taxon>
    </lineage>
</organism>
<evidence type="ECO:0000256" key="3">
    <source>
        <dbReference type="ARBA" id="ARBA00022807"/>
    </source>
</evidence>
<keyword evidence="5" id="KW-0812">Transmembrane</keyword>
<keyword evidence="3" id="KW-0788">Thiol protease</keyword>
<sequence>MADKKTRRNINLRYILAFICFIVGLALIFSPQITSFIAKQSQNEVLHNLNKDKIRENEKSKGQFDFSKVKSIDFAQVTKSRIKNNAKAVGAIAIPSVHMYLPILKGLSNDSLSTGGGTMRPDQKMGHGNYPLAGHYMTANGSLFSPLESVKKGKLIYLTDLKKVYIYKIYMKKKVPPTAVWLVDDTRKNIVTLITCADWGANRWAIRGSLIKTVKATDEKLRIFKLRQ</sequence>
<dbReference type="Pfam" id="PF04203">
    <property type="entry name" value="Sortase"/>
    <property type="match status" value="1"/>
</dbReference>
<dbReference type="SUPFAM" id="SSF63817">
    <property type="entry name" value="Sortase"/>
    <property type="match status" value="1"/>
</dbReference>
<protein>
    <submittedName>
        <fullName evidence="6">Class A sortase</fullName>
    </submittedName>
</protein>
<dbReference type="RefSeq" id="WP_006730037.1">
    <property type="nucleotide sequence ID" value="NZ_CP045664.1"/>
</dbReference>
<evidence type="ECO:0000313" key="7">
    <source>
        <dbReference type="Proteomes" id="UP000501676"/>
    </source>
</evidence>
<evidence type="ECO:0000256" key="1">
    <source>
        <dbReference type="ARBA" id="ARBA00022670"/>
    </source>
</evidence>
<feature type="active site" description="Acyl-thioester intermediate" evidence="4">
    <location>
        <position position="196"/>
    </location>
</feature>
<dbReference type="Gene3D" id="2.40.260.10">
    <property type="entry name" value="Sortase"/>
    <property type="match status" value="1"/>
</dbReference>
<gene>
    <name evidence="6" type="ORF">G6Z83_03175</name>
</gene>
<dbReference type="Proteomes" id="UP000501676">
    <property type="component" value="Chromosome"/>
</dbReference>
<dbReference type="InterPro" id="IPR023365">
    <property type="entry name" value="Sortase_dom-sf"/>
</dbReference>
<dbReference type="GO" id="GO:0008234">
    <property type="term" value="F:cysteine-type peptidase activity"/>
    <property type="evidence" value="ECO:0007669"/>
    <property type="project" value="UniProtKB-KW"/>
</dbReference>
<dbReference type="GO" id="GO:0006508">
    <property type="term" value="P:proteolysis"/>
    <property type="evidence" value="ECO:0007669"/>
    <property type="project" value="UniProtKB-KW"/>
</dbReference>
<keyword evidence="5" id="KW-0472">Membrane</keyword>
<keyword evidence="2" id="KW-0378">Hydrolase</keyword>
<evidence type="ECO:0000256" key="4">
    <source>
        <dbReference type="PIRSR" id="PIRSR605754-1"/>
    </source>
</evidence>
<evidence type="ECO:0000256" key="5">
    <source>
        <dbReference type="SAM" id="Phobius"/>
    </source>
</evidence>
<evidence type="ECO:0000313" key="6">
    <source>
        <dbReference type="EMBL" id="QIH23714.1"/>
    </source>
</evidence>
<dbReference type="InterPro" id="IPR005754">
    <property type="entry name" value="Sortase"/>
</dbReference>
<dbReference type="AlphaFoldDB" id="A0A6G7B506"/>
<dbReference type="EMBL" id="CP049228">
    <property type="protein sequence ID" value="QIH23714.1"/>
    <property type="molecule type" value="Genomic_DNA"/>
</dbReference>
<feature type="active site" description="Proton donor/acceptor" evidence="4">
    <location>
        <position position="135"/>
    </location>
</feature>
<keyword evidence="1" id="KW-0645">Protease</keyword>
<keyword evidence="5" id="KW-1133">Transmembrane helix</keyword>
<evidence type="ECO:0000256" key="2">
    <source>
        <dbReference type="ARBA" id="ARBA00022801"/>
    </source>
</evidence>
<dbReference type="GeneID" id="93221370"/>
<dbReference type="NCBIfam" id="TIGR01076">
    <property type="entry name" value="sortase_fam"/>
    <property type="match status" value="1"/>
</dbReference>
<dbReference type="InterPro" id="IPR042007">
    <property type="entry name" value="Sortase_A"/>
</dbReference>
<dbReference type="CDD" id="cd06165">
    <property type="entry name" value="Sortase_A"/>
    <property type="match status" value="1"/>
</dbReference>
<feature type="transmembrane region" description="Helical" evidence="5">
    <location>
        <begin position="12"/>
        <end position="30"/>
    </location>
</feature>
<reference evidence="6 7" key="1">
    <citation type="submission" date="2020-02" db="EMBL/GenBank/DDBJ databases">
        <title>Complete genome sequences of six Lactobacillus iners strains isolated from the human vagina.</title>
        <authorList>
            <person name="France M.T."/>
            <person name="Rutt L."/>
            <person name="Narina S."/>
            <person name="Arbaugh S."/>
            <person name="Humphrys M.S."/>
            <person name="Ma B."/>
            <person name="Hayward M.R."/>
            <person name="Relman D."/>
            <person name="Kwon D.S."/>
            <person name="Ravel J."/>
        </authorList>
    </citation>
    <scope>NUCLEOTIDE SEQUENCE [LARGE SCALE GENOMIC DNA]</scope>
    <source>
        <strain evidence="6 7">C0210C1</strain>
    </source>
</reference>
<name>A0A6G7B506_9LACO</name>
<accession>A0A6G7B506</accession>
<proteinExistence type="predicted"/>